<keyword evidence="2 5" id="KW-0489">Methyltransferase</keyword>
<dbReference type="EC" id="2.1.1.72" evidence="5"/>
<dbReference type="AlphaFoldDB" id="A0A2X3BFQ0"/>
<proteinExistence type="inferred from homology"/>
<dbReference type="EMBL" id="UAWL01000006">
    <property type="protein sequence ID" value="SQB99631.1"/>
    <property type="molecule type" value="Genomic_DNA"/>
</dbReference>
<evidence type="ECO:0000256" key="3">
    <source>
        <dbReference type="ARBA" id="ARBA00022679"/>
    </source>
</evidence>
<dbReference type="PROSITE" id="PS00092">
    <property type="entry name" value="N6_MTASE"/>
    <property type="match status" value="1"/>
</dbReference>
<gene>
    <name evidence="5" type="ORF">NCTC13102_01956</name>
</gene>
<reference evidence="5 6" key="1">
    <citation type="submission" date="2018-06" db="EMBL/GenBank/DDBJ databases">
        <authorList>
            <consortium name="Pathogen Informatics"/>
            <person name="Doyle S."/>
        </authorList>
    </citation>
    <scope>NUCLEOTIDE SEQUENCE [LARGE SCALE GENOMIC DNA]</scope>
    <source>
        <strain evidence="5 6">NCTC13102</strain>
    </source>
</reference>
<dbReference type="Gene3D" id="3.90.1570.30">
    <property type="match status" value="1"/>
</dbReference>
<dbReference type="InterPro" id="IPR002052">
    <property type="entry name" value="DNA_methylase_N6_adenine_CS"/>
</dbReference>
<feature type="domain" description="DNA methylase N-4/N-6" evidence="4">
    <location>
        <begin position="507"/>
        <end position="622"/>
    </location>
</feature>
<dbReference type="RefSeq" id="WP_112059029.1">
    <property type="nucleotide sequence ID" value="NZ_UAWL01000006.1"/>
</dbReference>
<dbReference type="GO" id="GO:0003677">
    <property type="term" value="F:DNA binding"/>
    <property type="evidence" value="ECO:0007669"/>
    <property type="project" value="InterPro"/>
</dbReference>
<dbReference type="GO" id="GO:0009007">
    <property type="term" value="F:site-specific DNA-methyltransferase (adenine-specific) activity"/>
    <property type="evidence" value="ECO:0007669"/>
    <property type="project" value="UniProtKB-EC"/>
</dbReference>
<dbReference type="Proteomes" id="UP000250166">
    <property type="component" value="Unassembled WGS sequence"/>
</dbReference>
<dbReference type="InterPro" id="IPR029063">
    <property type="entry name" value="SAM-dependent_MTases_sf"/>
</dbReference>
<evidence type="ECO:0000256" key="1">
    <source>
        <dbReference type="ARBA" id="ARBA00006594"/>
    </source>
</evidence>
<comment type="similarity">
    <text evidence="1">Belongs to the N(4)/N(6)-methyltransferase family.</text>
</comment>
<evidence type="ECO:0000313" key="5">
    <source>
        <dbReference type="EMBL" id="SQB99631.1"/>
    </source>
</evidence>
<organism evidence="5 6">
    <name type="scientific">Helicobacter fennelliae</name>
    <dbReference type="NCBI Taxonomy" id="215"/>
    <lineage>
        <taxon>Bacteria</taxon>
        <taxon>Pseudomonadati</taxon>
        <taxon>Campylobacterota</taxon>
        <taxon>Epsilonproteobacteria</taxon>
        <taxon>Campylobacterales</taxon>
        <taxon>Helicobacteraceae</taxon>
        <taxon>Helicobacter</taxon>
    </lineage>
</organism>
<evidence type="ECO:0000256" key="2">
    <source>
        <dbReference type="ARBA" id="ARBA00022603"/>
    </source>
</evidence>
<dbReference type="InterPro" id="IPR002941">
    <property type="entry name" value="DNA_methylase_N4/N6"/>
</dbReference>
<dbReference type="Gene3D" id="3.40.50.150">
    <property type="entry name" value="Vaccinia Virus protein VP39"/>
    <property type="match status" value="2"/>
</dbReference>
<evidence type="ECO:0000313" key="6">
    <source>
        <dbReference type="Proteomes" id="UP000250166"/>
    </source>
</evidence>
<dbReference type="GO" id="GO:0008170">
    <property type="term" value="F:N-methyltransferase activity"/>
    <property type="evidence" value="ECO:0007669"/>
    <property type="project" value="InterPro"/>
</dbReference>
<name>A0A2X3BFQ0_9HELI</name>
<accession>A0A2X3BFQ0</accession>
<sequence length="811" mass="93000">MLEINFSAIANEANVREFVLTPLLYALGFSQEGEKSIKHEVPLKSDTILGSNTKIKASILHCDYMLYLDSKAHCALDAKAPDKNIASQSDSERQVFYYAINKDIKAPFYALCNGLEFTLFQTATQELLLSIDLQNELDSKFALLKQYLTTPLESLKQTIGKNSKKPKKSDEWYLSRELPQAILNPKKQNKQRYFGCTAYFTRQSWDIVAQHICNFSDEGDVVLDPFGGSGVTAIEAMINGRIGIHTDLNPLSIFMTKALTSKLNLSQFHEASEEILAEFETLRPKDEKEAKKILKTAKYYPNAISEEFGEIASQKEQDSTLWIPKDEMLPKGSDVDSVLGLFSPMQLAELAILRKLIFKKTTPSGTKEYRIYKRSLRYSLLLAFYNTLKSINLTFHKSGGGGGDSSAFRYYRYRIAKEPTFLDTAETFKDKTRRVFKGKAELENEKGGNFYESYFTPINRVIKDFSGAMLENRGDLERIDSILEKTNGEKFFQADATKLKEIETQSIDFIYTDPPYEGKIPYLDLSTLWNAWLDLPVDESLKERECIEKGSLEKSKDEYISLMSESLKQMYRVLKPNRWLAFVFQSKNSTLWETLVQEAERIGFEYVGSVRQSNGQSSFKKRQMPLKVLRGQLIVYFKKVQSPRARMKVDFGDDVYDLVLNNIEAIIVQYDGATIEEIYDEIQIRGMELGFLTDIGNDFASLDPIIETNFDYDEESKKYHIKQGQKFKSHKIPLETRTRYFLISYLNKAKRQGKKATFDDICLEIIPLLKNGVSPSKESIYKILQQIAIGDKESGEWRLKEKGEERSLFDE</sequence>
<dbReference type="GO" id="GO:0032259">
    <property type="term" value="P:methylation"/>
    <property type="evidence" value="ECO:0007669"/>
    <property type="project" value="UniProtKB-KW"/>
</dbReference>
<keyword evidence="3 5" id="KW-0808">Transferase</keyword>
<dbReference type="SUPFAM" id="SSF53335">
    <property type="entry name" value="S-adenosyl-L-methionine-dependent methyltransferases"/>
    <property type="match status" value="3"/>
</dbReference>
<feature type="domain" description="DNA methylase N-4/N-6" evidence="4">
    <location>
        <begin position="161"/>
        <end position="248"/>
    </location>
</feature>
<protein>
    <submittedName>
        <fullName evidence="5">Type II R/M system</fullName>
        <ecNumber evidence="5">2.1.1.72</ecNumber>
    </submittedName>
</protein>
<dbReference type="Pfam" id="PF01555">
    <property type="entry name" value="N6_N4_Mtase"/>
    <property type="match status" value="2"/>
</dbReference>
<evidence type="ECO:0000259" key="4">
    <source>
        <dbReference type="Pfam" id="PF01555"/>
    </source>
</evidence>